<keyword evidence="5" id="KW-0560">Oxidoreductase</keyword>
<dbReference type="SUPFAM" id="SSF53213">
    <property type="entry name" value="LigB-like"/>
    <property type="match status" value="1"/>
</dbReference>
<evidence type="ECO:0000256" key="4">
    <source>
        <dbReference type="ARBA" id="ARBA00022833"/>
    </source>
</evidence>
<dbReference type="InterPro" id="IPR004183">
    <property type="entry name" value="Xdiol_dOase_suB"/>
</dbReference>
<dbReference type="EMBL" id="MZNU01000244">
    <property type="protein sequence ID" value="OWP02190.1"/>
    <property type="molecule type" value="Genomic_DNA"/>
</dbReference>
<organism evidence="8 9">
    <name type="scientific">Diplocarpon coronariae</name>
    <dbReference type="NCBI Taxonomy" id="2795749"/>
    <lineage>
        <taxon>Eukaryota</taxon>
        <taxon>Fungi</taxon>
        <taxon>Dikarya</taxon>
        <taxon>Ascomycota</taxon>
        <taxon>Pezizomycotina</taxon>
        <taxon>Leotiomycetes</taxon>
        <taxon>Helotiales</taxon>
        <taxon>Drepanopezizaceae</taxon>
        <taxon>Diplocarpon</taxon>
    </lineage>
</organism>
<keyword evidence="9" id="KW-1185">Reference proteome</keyword>
<evidence type="ECO:0000313" key="8">
    <source>
        <dbReference type="EMBL" id="OWP02190.1"/>
    </source>
</evidence>
<evidence type="ECO:0000256" key="5">
    <source>
        <dbReference type="ARBA" id="ARBA00023002"/>
    </source>
</evidence>
<keyword evidence="3" id="KW-0479">Metal-binding</keyword>
<sequence>MGPARPNDPRHGGHASTACQPGNSIRKTMRRSTLVSDHVPPARRGSAGWIGPVGQFQGSARSAPTRLPLGSHSAPTSACVRSEWLDATPVASSSPLDISPGDLPPTCPAAELDFMSNLLSRPVFRFSLALPVLVFLGLRATTTTTPPLPHRAAATMSTALRAPVISVCHGGGPLPALGDPDHREVIRSLGERVPQVLRLGTAQAPRAIVLVTAHWQERNPTISNGASHPLYYDYGGMDRKAYELKYPAPGSPAVADEVRAALQAAGFQPQMNARRGWDHGVFIPMLVINPKADVPIVQLSILSSGSPAQHFALGRALAGLRDTNVAIVASGMSGLHNMRAMFGGQWHDGGFRRRNQEWLERLDKTVKTEDPTERGRLLESWRDWTGAKDAHPVGGEDHFLPLIVAAGAGGAGKAASYVDQLTGMLASKQPSFYWE</sequence>
<dbReference type="GO" id="GO:0008270">
    <property type="term" value="F:zinc ion binding"/>
    <property type="evidence" value="ECO:0007669"/>
    <property type="project" value="InterPro"/>
</dbReference>
<dbReference type="CDD" id="cd07363">
    <property type="entry name" value="45_DOPA_Dioxygenase"/>
    <property type="match status" value="1"/>
</dbReference>
<evidence type="ECO:0000259" key="7">
    <source>
        <dbReference type="Pfam" id="PF02900"/>
    </source>
</evidence>
<dbReference type="GO" id="GO:0016702">
    <property type="term" value="F:oxidoreductase activity, acting on single donors with incorporation of molecular oxygen, incorporation of two atoms of oxygen"/>
    <property type="evidence" value="ECO:0007669"/>
    <property type="project" value="UniProtKB-ARBA"/>
</dbReference>
<dbReference type="PANTHER" id="PTHR30096">
    <property type="entry name" value="4,5-DOPA DIOXYGENASE EXTRADIOL-LIKE PROTEIN"/>
    <property type="match status" value="1"/>
</dbReference>
<keyword evidence="4" id="KW-0862">Zinc</keyword>
<reference evidence="8 9" key="1">
    <citation type="submission" date="2017-04" db="EMBL/GenBank/DDBJ databases">
        <title>Draft genome sequence of Marssonina coronaria NL1: causal agent of apple blotch.</title>
        <authorList>
            <person name="Cheng Q."/>
        </authorList>
    </citation>
    <scope>NUCLEOTIDE SEQUENCE [LARGE SCALE GENOMIC DNA]</scope>
    <source>
        <strain evidence="8 9">NL1</strain>
    </source>
</reference>
<evidence type="ECO:0000256" key="2">
    <source>
        <dbReference type="ARBA" id="ARBA00007581"/>
    </source>
</evidence>
<gene>
    <name evidence="8" type="ORF">B2J93_9499</name>
</gene>
<feature type="region of interest" description="Disordered" evidence="6">
    <location>
        <begin position="1"/>
        <end position="53"/>
    </location>
</feature>
<evidence type="ECO:0000256" key="6">
    <source>
        <dbReference type="SAM" id="MobiDB-lite"/>
    </source>
</evidence>
<dbReference type="InParanoid" id="A0A218Z3H6"/>
<name>A0A218Z3H6_9HELO</name>
<feature type="compositionally biased region" description="Polar residues" evidence="6">
    <location>
        <begin position="17"/>
        <end position="35"/>
    </location>
</feature>
<comment type="similarity">
    <text evidence="2">Belongs to the DODA-type extradiol aromatic ring-opening dioxygenase family.</text>
</comment>
<feature type="domain" description="Extradiol ring-cleavage dioxygenase class III enzyme subunit B" evidence="7">
    <location>
        <begin position="198"/>
        <end position="411"/>
    </location>
</feature>
<evidence type="ECO:0000313" key="9">
    <source>
        <dbReference type="Proteomes" id="UP000242519"/>
    </source>
</evidence>
<dbReference type="Pfam" id="PF02900">
    <property type="entry name" value="LigB"/>
    <property type="match status" value="1"/>
</dbReference>
<proteinExistence type="inferred from homology"/>
<dbReference type="GO" id="GO:0008198">
    <property type="term" value="F:ferrous iron binding"/>
    <property type="evidence" value="ECO:0007669"/>
    <property type="project" value="InterPro"/>
</dbReference>
<dbReference type="AlphaFoldDB" id="A0A218Z3H6"/>
<accession>A0A218Z3H6</accession>
<evidence type="ECO:0000256" key="3">
    <source>
        <dbReference type="ARBA" id="ARBA00022723"/>
    </source>
</evidence>
<dbReference type="OrthoDB" id="7396853at2759"/>
<dbReference type="PANTHER" id="PTHR30096:SF0">
    <property type="entry name" value="4,5-DOPA DIOXYGENASE EXTRADIOL-LIKE PROTEIN"/>
    <property type="match status" value="1"/>
</dbReference>
<evidence type="ECO:0000256" key="1">
    <source>
        <dbReference type="ARBA" id="ARBA00001947"/>
    </source>
</evidence>
<dbReference type="Proteomes" id="UP000242519">
    <property type="component" value="Unassembled WGS sequence"/>
</dbReference>
<dbReference type="InterPro" id="IPR014436">
    <property type="entry name" value="Extradiol_dOase_DODA"/>
</dbReference>
<comment type="cofactor">
    <cofactor evidence="1">
        <name>Zn(2+)</name>
        <dbReference type="ChEBI" id="CHEBI:29105"/>
    </cofactor>
</comment>
<comment type="caution">
    <text evidence="8">The sequence shown here is derived from an EMBL/GenBank/DDBJ whole genome shotgun (WGS) entry which is preliminary data.</text>
</comment>
<protein>
    <recommendedName>
        <fullName evidence="7">Extradiol ring-cleavage dioxygenase class III enzyme subunit B domain-containing protein</fullName>
    </recommendedName>
</protein>
<dbReference type="Gene3D" id="3.40.830.10">
    <property type="entry name" value="LigB-like"/>
    <property type="match status" value="1"/>
</dbReference>